<evidence type="ECO:0000256" key="4">
    <source>
        <dbReference type="ARBA" id="ARBA00022989"/>
    </source>
</evidence>
<dbReference type="GO" id="GO:0032977">
    <property type="term" value="F:membrane insertase activity"/>
    <property type="evidence" value="ECO:0007669"/>
    <property type="project" value="InterPro"/>
</dbReference>
<keyword evidence="7" id="KW-1185">Reference proteome</keyword>
<keyword evidence="5" id="KW-0472">Membrane</keyword>
<sequence length="321" mass="35745">MLTASLARSSIVRHASCARKSWLITASKPQRRAFSSSVIQTLSDGFLDLAIALPLPQSLPPYSTTIILLTVATRLVFTLPFSVWAKNRQWKAENLVIPQIKQEMPRFHKQAIQDMKRDSFRGDKDAASIEVNKRVKALAKVRQKELLALHHASPLPTMAIPPATQLPIFVVSTMVLANTSQPPSVLDSESFLTITSLTHSDPTATLPIALGLVTLVNVETSRWFVSAAATAREKQVAQWVAERRAKGEAVVEPRKVMQTSLRILSVARILVAVAVPGNIQIYWVASATFGLIQTWALDWWHARRTEKYWQTHIPPLKSRVP</sequence>
<keyword evidence="3" id="KW-0812">Transmembrane</keyword>
<dbReference type="STRING" id="742152.A0A2H3JMI6"/>
<evidence type="ECO:0000256" key="3">
    <source>
        <dbReference type="ARBA" id="ARBA00022692"/>
    </source>
</evidence>
<comment type="similarity">
    <text evidence="2">Belongs to the OXA1/ALB3/YidC family.</text>
</comment>
<dbReference type="OMA" id="VWAKNRQ"/>
<reference evidence="6 7" key="1">
    <citation type="journal article" date="2012" name="Science">
        <title>The Paleozoic origin of enzymatic lignin decomposition reconstructed from 31 fungal genomes.</title>
        <authorList>
            <person name="Floudas D."/>
            <person name="Binder M."/>
            <person name="Riley R."/>
            <person name="Barry K."/>
            <person name="Blanchette R.A."/>
            <person name="Henrissat B."/>
            <person name="Martinez A.T."/>
            <person name="Otillar R."/>
            <person name="Spatafora J.W."/>
            <person name="Yadav J.S."/>
            <person name="Aerts A."/>
            <person name="Benoit I."/>
            <person name="Boyd A."/>
            <person name="Carlson A."/>
            <person name="Copeland A."/>
            <person name="Coutinho P.M."/>
            <person name="de Vries R.P."/>
            <person name="Ferreira P."/>
            <person name="Findley K."/>
            <person name="Foster B."/>
            <person name="Gaskell J."/>
            <person name="Glotzer D."/>
            <person name="Gorecki P."/>
            <person name="Heitman J."/>
            <person name="Hesse C."/>
            <person name="Hori C."/>
            <person name="Igarashi K."/>
            <person name="Jurgens J.A."/>
            <person name="Kallen N."/>
            <person name="Kersten P."/>
            <person name="Kohler A."/>
            <person name="Kuees U."/>
            <person name="Kumar T.K.A."/>
            <person name="Kuo A."/>
            <person name="LaButti K."/>
            <person name="Larrondo L.F."/>
            <person name="Lindquist E."/>
            <person name="Ling A."/>
            <person name="Lombard V."/>
            <person name="Lucas S."/>
            <person name="Lundell T."/>
            <person name="Martin R."/>
            <person name="McLaughlin D.J."/>
            <person name="Morgenstern I."/>
            <person name="Morin E."/>
            <person name="Murat C."/>
            <person name="Nagy L.G."/>
            <person name="Nolan M."/>
            <person name="Ohm R.A."/>
            <person name="Patyshakuliyeva A."/>
            <person name="Rokas A."/>
            <person name="Ruiz-Duenas F.J."/>
            <person name="Sabat G."/>
            <person name="Salamov A."/>
            <person name="Samejima M."/>
            <person name="Schmutz J."/>
            <person name="Slot J.C."/>
            <person name="St John F."/>
            <person name="Stenlid J."/>
            <person name="Sun H."/>
            <person name="Sun S."/>
            <person name="Syed K."/>
            <person name="Tsang A."/>
            <person name="Wiebenga A."/>
            <person name="Young D."/>
            <person name="Pisabarro A."/>
            <person name="Eastwood D.C."/>
            <person name="Martin F."/>
            <person name="Cullen D."/>
            <person name="Grigoriev I.V."/>
            <person name="Hibbett D.S."/>
        </authorList>
    </citation>
    <scope>NUCLEOTIDE SEQUENCE [LARGE SCALE GENOMIC DNA]</scope>
    <source>
        <strain evidence="6 7">MD-104</strain>
    </source>
</reference>
<evidence type="ECO:0000313" key="6">
    <source>
        <dbReference type="EMBL" id="PCH41093.1"/>
    </source>
</evidence>
<dbReference type="OrthoDB" id="2436667at2759"/>
<dbReference type="EMBL" id="KB468113">
    <property type="protein sequence ID" value="PCH41093.1"/>
    <property type="molecule type" value="Genomic_DNA"/>
</dbReference>
<evidence type="ECO:0000256" key="1">
    <source>
        <dbReference type="ARBA" id="ARBA00004141"/>
    </source>
</evidence>
<dbReference type="GO" id="GO:0033617">
    <property type="term" value="P:mitochondrial respiratory chain complex IV assembly"/>
    <property type="evidence" value="ECO:0007669"/>
    <property type="project" value="TreeGrafter"/>
</dbReference>
<proteinExistence type="inferred from homology"/>
<name>A0A2H3JMI6_WOLCO</name>
<comment type="subcellular location">
    <subcellularLocation>
        <location evidence="1">Membrane</location>
        <topology evidence="1">Multi-pass membrane protein</topology>
    </subcellularLocation>
</comment>
<dbReference type="PANTHER" id="PTHR12428">
    <property type="entry name" value="OXA1"/>
    <property type="match status" value="1"/>
</dbReference>
<keyword evidence="4" id="KW-1133">Transmembrane helix</keyword>
<dbReference type="PANTHER" id="PTHR12428:SF65">
    <property type="entry name" value="CYTOCHROME C OXIDASE ASSEMBLY PROTEIN COX18, MITOCHONDRIAL"/>
    <property type="match status" value="1"/>
</dbReference>
<dbReference type="Proteomes" id="UP000218811">
    <property type="component" value="Unassembled WGS sequence"/>
</dbReference>
<accession>A0A2H3JMI6</accession>
<dbReference type="InterPro" id="IPR001708">
    <property type="entry name" value="YidC/ALB3/OXA1/COX18"/>
</dbReference>
<dbReference type="GO" id="GO:0032979">
    <property type="term" value="P:protein insertion into mitochondrial inner membrane from matrix"/>
    <property type="evidence" value="ECO:0007669"/>
    <property type="project" value="TreeGrafter"/>
</dbReference>
<evidence type="ECO:0000256" key="5">
    <source>
        <dbReference type="ARBA" id="ARBA00023136"/>
    </source>
</evidence>
<gene>
    <name evidence="6" type="ORF">WOLCODRAFT_118223</name>
</gene>
<organism evidence="6 7">
    <name type="scientific">Wolfiporia cocos (strain MD-104)</name>
    <name type="common">Brown rot fungus</name>
    <dbReference type="NCBI Taxonomy" id="742152"/>
    <lineage>
        <taxon>Eukaryota</taxon>
        <taxon>Fungi</taxon>
        <taxon>Dikarya</taxon>
        <taxon>Basidiomycota</taxon>
        <taxon>Agaricomycotina</taxon>
        <taxon>Agaricomycetes</taxon>
        <taxon>Polyporales</taxon>
        <taxon>Phaeolaceae</taxon>
        <taxon>Wolfiporia</taxon>
    </lineage>
</organism>
<dbReference type="GO" id="GO:0005743">
    <property type="term" value="C:mitochondrial inner membrane"/>
    <property type="evidence" value="ECO:0007669"/>
    <property type="project" value="TreeGrafter"/>
</dbReference>
<dbReference type="AlphaFoldDB" id="A0A2H3JMI6"/>
<evidence type="ECO:0000313" key="7">
    <source>
        <dbReference type="Proteomes" id="UP000218811"/>
    </source>
</evidence>
<protein>
    <submittedName>
        <fullName evidence="6">Uncharacterized protein</fullName>
    </submittedName>
</protein>
<evidence type="ECO:0000256" key="2">
    <source>
        <dbReference type="ARBA" id="ARBA00009877"/>
    </source>
</evidence>